<organism evidence="1 2">
    <name type="scientific">Roseivirga thermotolerans</name>
    <dbReference type="NCBI Taxonomy" id="1758176"/>
    <lineage>
        <taxon>Bacteria</taxon>
        <taxon>Pseudomonadati</taxon>
        <taxon>Bacteroidota</taxon>
        <taxon>Cytophagia</taxon>
        <taxon>Cytophagales</taxon>
        <taxon>Roseivirgaceae</taxon>
        <taxon>Roseivirga</taxon>
    </lineage>
</organism>
<protein>
    <recommendedName>
        <fullName evidence="3">Transporter</fullName>
    </recommendedName>
</protein>
<proteinExistence type="predicted"/>
<reference evidence="2" key="1">
    <citation type="journal article" date="2019" name="Int. J. Syst. Evol. Microbiol.">
        <title>The Global Catalogue of Microorganisms (GCM) 10K type strain sequencing project: providing services to taxonomists for standard genome sequencing and annotation.</title>
        <authorList>
            <consortium name="The Broad Institute Genomics Platform"/>
            <consortium name="The Broad Institute Genome Sequencing Center for Infectious Disease"/>
            <person name="Wu L."/>
            <person name="Ma J."/>
        </authorList>
    </citation>
    <scope>NUCLEOTIDE SEQUENCE [LARGE SCALE GENOMIC DNA]</scope>
    <source>
        <strain evidence="2">CGMCC 1.15111</strain>
    </source>
</reference>
<name>A0ABQ3I806_9BACT</name>
<dbReference type="Pfam" id="PF13557">
    <property type="entry name" value="Phenol_MetA_deg"/>
    <property type="match status" value="1"/>
</dbReference>
<dbReference type="Proteomes" id="UP000658258">
    <property type="component" value="Unassembled WGS sequence"/>
</dbReference>
<evidence type="ECO:0008006" key="3">
    <source>
        <dbReference type="Google" id="ProtNLM"/>
    </source>
</evidence>
<dbReference type="InterPro" id="IPR025737">
    <property type="entry name" value="FApF"/>
</dbReference>
<accession>A0ABQ3I806</accession>
<sequence length="249" mass="27004">MALVVQARAQNIYTDRPTQTTSSAIVPKGAFQVETGFYLLEYSVATMQPNGNSKYQYFSLNNTLLRYGVSERFELRFSQEVGKRRQVIDGNILFVNDAQVAPTMFGAKVGLVKDNSSLPDIGLIVSAGGGIFEETQSGLLTDIRLAVDAPLAESLALSANLGMTHNNGFENRNTFYTLMFAYGLNDKLGVFIESYGGFPKVGQSEHAMDAGLTYLLSSSLQIDVYGGTGLSDSASNLLLGFGLSKRFLK</sequence>
<gene>
    <name evidence="1" type="ORF">GCM10011340_16120</name>
</gene>
<dbReference type="EMBL" id="BNAG01000002">
    <property type="protein sequence ID" value="GHE61802.1"/>
    <property type="molecule type" value="Genomic_DNA"/>
</dbReference>
<evidence type="ECO:0000313" key="2">
    <source>
        <dbReference type="Proteomes" id="UP000658258"/>
    </source>
</evidence>
<comment type="caution">
    <text evidence="1">The sequence shown here is derived from an EMBL/GenBank/DDBJ whole genome shotgun (WGS) entry which is preliminary data.</text>
</comment>
<evidence type="ECO:0000313" key="1">
    <source>
        <dbReference type="EMBL" id="GHE61802.1"/>
    </source>
</evidence>
<keyword evidence="2" id="KW-1185">Reference proteome</keyword>